<dbReference type="GO" id="GO:0000166">
    <property type="term" value="F:nucleotide binding"/>
    <property type="evidence" value="ECO:0007669"/>
    <property type="project" value="InterPro"/>
</dbReference>
<dbReference type="PROSITE" id="PS00116">
    <property type="entry name" value="DNA_POLYMERASE_B"/>
    <property type="match status" value="1"/>
</dbReference>
<keyword evidence="12" id="KW-1194">Viral DNA replication</keyword>
<dbReference type="GO" id="GO:0003887">
    <property type="term" value="F:DNA-directed DNA polymerase activity"/>
    <property type="evidence" value="ECO:0007669"/>
    <property type="project" value="UniProtKB-KW"/>
</dbReference>
<dbReference type="EMBL" id="MK391481">
    <property type="protein sequence ID" value="QDZ06038.1"/>
    <property type="molecule type" value="Genomic_DNA"/>
</dbReference>
<dbReference type="InterPro" id="IPR006134">
    <property type="entry name" value="DNA-dir_DNA_pol_B_multi_dom"/>
</dbReference>
<evidence type="ECO:0000256" key="7">
    <source>
        <dbReference type="ARBA" id="ARBA00022705"/>
    </source>
</evidence>
<dbReference type="InterPro" id="IPR050240">
    <property type="entry name" value="DNA_pol_type-B"/>
</dbReference>
<protein>
    <recommendedName>
        <fullName evidence="17">DNA polymerase</fullName>
        <ecNumber evidence="17">2.7.7.7</ecNumber>
    </recommendedName>
</protein>
<dbReference type="Gene3D" id="1.10.287.690">
    <property type="entry name" value="Helix hairpin bin"/>
    <property type="match status" value="1"/>
</dbReference>
<dbReference type="GO" id="GO:0003677">
    <property type="term" value="F:DNA binding"/>
    <property type="evidence" value="ECO:0007669"/>
    <property type="project" value="UniProtKB-KW"/>
</dbReference>
<comment type="catalytic activity">
    <reaction evidence="16 17">
        <text>DNA(n) + a 2'-deoxyribonucleoside 5'-triphosphate = DNA(n+1) + diphosphate</text>
        <dbReference type="Rhea" id="RHEA:22508"/>
        <dbReference type="Rhea" id="RHEA-COMP:17339"/>
        <dbReference type="Rhea" id="RHEA-COMP:17340"/>
        <dbReference type="ChEBI" id="CHEBI:33019"/>
        <dbReference type="ChEBI" id="CHEBI:61560"/>
        <dbReference type="ChEBI" id="CHEBI:173112"/>
        <dbReference type="EC" id="2.7.7.7"/>
    </reaction>
</comment>
<evidence type="ECO:0000256" key="9">
    <source>
        <dbReference type="ARBA" id="ARBA00022759"/>
    </source>
</evidence>
<comment type="subcellular location">
    <subcellularLocation>
        <location evidence="2">Host nucleus</location>
    </subcellularLocation>
</comment>
<evidence type="ECO:0000256" key="3">
    <source>
        <dbReference type="ARBA" id="ARBA00005755"/>
    </source>
</evidence>
<feature type="compositionally biased region" description="Pro residues" evidence="18">
    <location>
        <begin position="1130"/>
        <end position="1139"/>
    </location>
</feature>
<evidence type="ECO:0000256" key="8">
    <source>
        <dbReference type="ARBA" id="ARBA00022722"/>
    </source>
</evidence>
<evidence type="ECO:0000256" key="14">
    <source>
        <dbReference type="ARBA" id="ARBA00023268"/>
    </source>
</evidence>
<evidence type="ECO:0000313" key="21">
    <source>
        <dbReference type="EMBL" id="QDZ06038.1"/>
    </source>
</evidence>
<feature type="region of interest" description="Disordered" evidence="18">
    <location>
        <begin position="1125"/>
        <end position="1147"/>
    </location>
</feature>
<comment type="similarity">
    <text evidence="3 17">Belongs to the DNA polymerase type-B family.</text>
</comment>
<organism evidence="21">
    <name type="scientific">Cervid alphaherpesvirus 4</name>
    <dbReference type="NCBI Taxonomy" id="2599603"/>
    <lineage>
        <taxon>Viruses</taxon>
        <taxon>Duplodnaviria</taxon>
        <taxon>Heunggongvirae</taxon>
        <taxon>Peploviricota</taxon>
        <taxon>Herviviricetes</taxon>
        <taxon>Herpesvirales</taxon>
        <taxon>Orthoherpesviridae</taxon>
        <taxon>Alphaherpesvirinae</taxon>
    </lineage>
</organism>
<feature type="region of interest" description="Disordered" evidence="18">
    <location>
        <begin position="1"/>
        <end position="50"/>
    </location>
</feature>
<keyword evidence="13 17" id="KW-0238">DNA-binding</keyword>
<feature type="domain" description="DNA-directed DNA polymerase family B multifunctional" evidence="19">
    <location>
        <begin position="619"/>
        <end position="1188"/>
    </location>
</feature>
<dbReference type="PRINTS" id="PR00106">
    <property type="entry name" value="DNAPOLB"/>
</dbReference>
<dbReference type="Gene3D" id="1.10.132.60">
    <property type="entry name" value="DNA polymerase family B, C-terminal domain"/>
    <property type="match status" value="1"/>
</dbReference>
<accession>A0A5B8LCZ0</accession>
<dbReference type="SMART" id="SM00486">
    <property type="entry name" value="POLBc"/>
    <property type="match status" value="1"/>
</dbReference>
<evidence type="ECO:0000256" key="2">
    <source>
        <dbReference type="ARBA" id="ARBA00004147"/>
    </source>
</evidence>
<dbReference type="GO" id="GO:0006261">
    <property type="term" value="P:DNA-templated DNA replication"/>
    <property type="evidence" value="ECO:0007669"/>
    <property type="project" value="TreeGrafter"/>
</dbReference>
<dbReference type="Pfam" id="PF03104">
    <property type="entry name" value="DNA_pol_B_exo1"/>
    <property type="match status" value="1"/>
</dbReference>
<feature type="compositionally biased region" description="Gly residues" evidence="18">
    <location>
        <begin position="693"/>
        <end position="714"/>
    </location>
</feature>
<dbReference type="InterPro" id="IPR012337">
    <property type="entry name" value="RNaseH-like_sf"/>
</dbReference>
<dbReference type="InterPro" id="IPR036397">
    <property type="entry name" value="RNaseH_sf"/>
</dbReference>
<keyword evidence="10" id="KW-0378">Hydrolase</keyword>
<keyword evidence="5 17" id="KW-0808">Transferase</keyword>
<dbReference type="GO" id="GO:0039693">
    <property type="term" value="P:viral DNA genome replication"/>
    <property type="evidence" value="ECO:0007669"/>
    <property type="project" value="UniProtKB-KW"/>
</dbReference>
<dbReference type="InterPro" id="IPR006133">
    <property type="entry name" value="DNA-dir_DNA_pol_B_exonuc"/>
</dbReference>
<evidence type="ECO:0000256" key="10">
    <source>
        <dbReference type="ARBA" id="ARBA00022801"/>
    </source>
</evidence>
<dbReference type="FunFam" id="1.10.287.690:FF:000006">
    <property type="entry name" value="DNA polymerase"/>
    <property type="match status" value="1"/>
</dbReference>
<comment type="catalytic activity">
    <reaction evidence="1">
        <text>Endonucleolytic cleavage to 5'-phosphomonoester.</text>
        <dbReference type="EC" id="3.1.26.4"/>
    </reaction>
</comment>
<evidence type="ECO:0000256" key="12">
    <source>
        <dbReference type="ARBA" id="ARBA00023109"/>
    </source>
</evidence>
<comment type="function">
    <text evidence="15">Replicates viral genomic DNA. The replication complex is composed of six viral proteins: the DNA polymerase, processivity factor, primase, primase-associated factor, helicase, and ssDNA-binding protein. Additionally, the polymerase contains an intrinsic ribonuclease H (RNase H) activity that specifically degrades RNA/DNA heteroduplexes or duplex DNA substrates in the 5' to 3' direction. Therefore, it can catalyze the excision of the RNA primers that initiate the synthesis of Okazaki fragments at a replication fork during viral DNA replication.</text>
</comment>
<dbReference type="Gene3D" id="3.30.420.10">
    <property type="entry name" value="Ribonuclease H-like superfamily/Ribonuclease H"/>
    <property type="match status" value="1"/>
</dbReference>
<evidence type="ECO:0000259" key="20">
    <source>
        <dbReference type="Pfam" id="PF03104"/>
    </source>
</evidence>
<keyword evidence="6 17" id="KW-0548">Nucleotidyltransferase</keyword>
<keyword evidence="7 17" id="KW-0235">DNA replication</keyword>
<evidence type="ECO:0000256" key="13">
    <source>
        <dbReference type="ARBA" id="ARBA00023125"/>
    </source>
</evidence>
<evidence type="ECO:0000256" key="16">
    <source>
        <dbReference type="ARBA" id="ARBA00049244"/>
    </source>
</evidence>
<dbReference type="Pfam" id="PF00136">
    <property type="entry name" value="DNA_pol_B"/>
    <property type="match status" value="1"/>
</dbReference>
<proteinExistence type="inferred from homology"/>
<dbReference type="Gene3D" id="3.90.1600.10">
    <property type="entry name" value="Palm domain of DNA polymerase"/>
    <property type="match status" value="1"/>
</dbReference>
<dbReference type="EC" id="2.7.7.7" evidence="17"/>
<dbReference type="Gene3D" id="3.30.342.10">
    <property type="entry name" value="DNA Polymerase, chain B, domain 1"/>
    <property type="match status" value="1"/>
</dbReference>
<keyword evidence="9" id="KW-0255">Endonuclease</keyword>
<keyword evidence="14" id="KW-0511">Multifunctional enzyme</keyword>
<evidence type="ECO:0000256" key="17">
    <source>
        <dbReference type="RuleBase" id="RU000442"/>
    </source>
</evidence>
<evidence type="ECO:0000256" key="11">
    <source>
        <dbReference type="ARBA" id="ARBA00022932"/>
    </source>
</evidence>
<sequence>MDRGCERGAAPPRTGFFNPYLAPRGRGAPARRDGDDAAGGGAGREGRPAESYRTAVSSFRFIAPRCLDGEGEGGEARRGVHIGTAGRAPKVYRDGEEHDILDFAGHRCWPRRVGVWAGRAAPERAALDPRFERFHVYDIVETTEYPSAGDASRFAAECRPGGATVVTLLGMSEAGKRVAVHVYGVRHYFYMEKAAVDLACGVRDEGQLVDAMVAALRASALAAGAAQQDAAGDRAPGAGSGPNRRGGYLGRASRDSLSVEVVRAADVYFYDTAPQLFYKVSSASARLGGHLCDNFLPGVTKYEGGVDATTRFLLDNAGFTSFGWYRLRPGRAGARVALRAPEQHATSCDVEVNCTADNLEPLAGAEADAAWPDYKLLCFDIECLSCAGDGQAFPAAANPEDLVVQISCLTYSLRTRRHEHTLLFSLGSCDLPPAFLEASAAAGLPAPAVLEFDSEFELLLAFMTFLKQYSPEFVTGYNIVNFDWAYLAEKLTAVYDVRLDGYGKLNRGGLFRVVDAGQNRFQKQSKVKISGVVSLDMYRTAVEKLKLPSYKLNAVAEEALRERKVDLDYKDMPRHFAAGPEGRGVIGEYCIQDSALVGKLFFKYLPHLELSAVARLAGITMPRAIFDGQQIRVFTCLLRLARARGFLLPDNRARFAGADAAAPAPPGDEALAAWAAAAGEGGEEEGPSRARGGRGGGGGGGGEGAGPAAGGGAAGRPRAAGGRAVGYQGAKVLDPESGFHVDPVMVLDFASLYPSIIQAHNLCFTTLVRGEAAPAALAPGEDYATFVVGGRRLHFVREHVRESLLSVLLRDWLAMRKAIRARIPAAAPDEAVLLDKQQAAIKVVCNSVYGFTGVANGLLPCLAVAATVTTIGRDMLLETRRYVHERWAAPEALARDFPAAAPAAAAAGARYCVRVVYGDTDSVFVKFAGMPYDAVCALGDGMARQISAALFRPPVKLECEKTFAKLLLITKKKYLGLVGGGKMLMKGVDLVRKNNCRFINAYARRLVDVLMHDDAVSRAAAEASAVPPGEWPGRRLPPGFARFGAVLAEAHAKIADPALDLADFVMTAELSRPPEAYANKRLAHLTVYYKLLLRSEARPSVKDRIPYVIVAPGEDVARDAAAVNALRGTGPPPEPPPGAPGGSAPRPAARLLVSDLAEDPGHARARALPLNTDYYFSHLLGTLGATFKALFGNDTRTTETLLKRFIPEAPRACDRRLQGRLAAAGFAALTPAAQSRQTLRTAFDILAGAPRRSSGPTSCSTGPPR</sequence>
<dbReference type="InterPro" id="IPR043502">
    <property type="entry name" value="DNA/RNA_pol_sf"/>
</dbReference>
<evidence type="ECO:0000256" key="15">
    <source>
        <dbReference type="ARBA" id="ARBA00025601"/>
    </source>
</evidence>
<feature type="domain" description="DNA-directed DNA polymerase family B exonuclease" evidence="20">
    <location>
        <begin position="300"/>
        <end position="555"/>
    </location>
</feature>
<dbReference type="GO" id="GO:0004523">
    <property type="term" value="F:RNA-DNA hybrid ribonuclease activity"/>
    <property type="evidence" value="ECO:0007669"/>
    <property type="project" value="UniProtKB-EC"/>
</dbReference>
<dbReference type="InterPro" id="IPR017964">
    <property type="entry name" value="DNA-dir_DNA_pol_B_CS"/>
</dbReference>
<evidence type="ECO:0000256" key="5">
    <source>
        <dbReference type="ARBA" id="ARBA00022679"/>
    </source>
</evidence>
<feature type="region of interest" description="Disordered" evidence="18">
    <location>
        <begin position="676"/>
        <end position="717"/>
    </location>
</feature>
<evidence type="ECO:0000256" key="1">
    <source>
        <dbReference type="ARBA" id="ARBA00000077"/>
    </source>
</evidence>
<dbReference type="SUPFAM" id="SSF56672">
    <property type="entry name" value="DNA/RNA polymerases"/>
    <property type="match status" value="1"/>
</dbReference>
<dbReference type="InterPro" id="IPR042087">
    <property type="entry name" value="DNA_pol_B_thumb"/>
</dbReference>
<evidence type="ECO:0000259" key="19">
    <source>
        <dbReference type="Pfam" id="PF00136"/>
    </source>
</evidence>
<reference evidence="21" key="1">
    <citation type="submission" date="2019-01" db="EMBL/GenBank/DDBJ databases">
        <title>Genetic characterization of a novel ruminant alphaherpesvirus of mule deer.</title>
        <authorList>
            <person name="Miller M.M."/>
            <person name="Munoz-Gutierrez J.F."/>
            <person name="Cornish T.E."/>
            <person name="Sondgeroth K.S."/>
            <person name="Creekmore T.E."/>
        </authorList>
    </citation>
    <scope>NUCLEOTIDE SEQUENCE</scope>
    <source>
        <strain evidence="21">MDHV00_2</strain>
    </source>
</reference>
<dbReference type="InterPro" id="IPR023211">
    <property type="entry name" value="DNA_pol_palm_dom_sf"/>
</dbReference>
<dbReference type="PANTHER" id="PTHR10322:SF23">
    <property type="entry name" value="DNA POLYMERASE DELTA CATALYTIC SUBUNIT"/>
    <property type="match status" value="1"/>
</dbReference>
<dbReference type="SUPFAM" id="SSF53098">
    <property type="entry name" value="Ribonuclease H-like"/>
    <property type="match status" value="1"/>
</dbReference>
<keyword evidence="11 17" id="KW-0239">DNA-directed DNA polymerase</keyword>
<evidence type="ECO:0000256" key="6">
    <source>
        <dbReference type="ARBA" id="ARBA00022695"/>
    </source>
</evidence>
<keyword evidence="8" id="KW-0540">Nuclease</keyword>
<dbReference type="PANTHER" id="PTHR10322">
    <property type="entry name" value="DNA POLYMERASE CATALYTIC SUBUNIT"/>
    <property type="match status" value="1"/>
</dbReference>
<keyword evidence="4" id="KW-1048">Host nucleus</keyword>
<name>A0A5B8LCZ0_9ALPH</name>
<dbReference type="FunFam" id="1.10.132.60:FF:000011">
    <property type="entry name" value="DNA polymerase catalytic subunit"/>
    <property type="match status" value="1"/>
</dbReference>
<evidence type="ECO:0000256" key="4">
    <source>
        <dbReference type="ARBA" id="ARBA00022562"/>
    </source>
</evidence>
<dbReference type="InterPro" id="IPR006172">
    <property type="entry name" value="DNA-dir_DNA_pol_B"/>
</dbReference>
<evidence type="ECO:0000256" key="18">
    <source>
        <dbReference type="SAM" id="MobiDB-lite"/>
    </source>
</evidence>
<dbReference type="GO" id="GO:0042025">
    <property type="term" value="C:host cell nucleus"/>
    <property type="evidence" value="ECO:0007669"/>
    <property type="project" value="UniProtKB-SubCell"/>
</dbReference>